<dbReference type="Proteomes" id="UP000287033">
    <property type="component" value="Unassembled WGS sequence"/>
</dbReference>
<evidence type="ECO:0000313" key="1">
    <source>
        <dbReference type="EMBL" id="GCC42963.1"/>
    </source>
</evidence>
<sequence>MRRRFALLRLDAGRLDLRRPAHDLAFDEGAELGGRQRCHDHPDIGELLPGLRHREVLRALRMDLVDDGGRRAGRREQPVPDRGLEARHGFRQRGQAGGELVAGRRRHCDAAQRAALHLRDRDREIAEGQVDHPRHHVGHRLRHSAVGCRDQRQAAAGLQLRDRDLRCAGAVARGQIWIGLGVAEELRQVLGRKLRVDQQHHR</sequence>
<dbReference type="EMBL" id="BEZZ01096649">
    <property type="protein sequence ID" value="GCC42963.1"/>
    <property type="molecule type" value="Genomic_DNA"/>
</dbReference>
<feature type="non-terminal residue" evidence="1">
    <location>
        <position position="202"/>
    </location>
</feature>
<reference evidence="1 2" key="1">
    <citation type="journal article" date="2018" name="Nat. Ecol. Evol.">
        <title>Shark genomes provide insights into elasmobranch evolution and the origin of vertebrates.</title>
        <authorList>
            <person name="Hara Y"/>
            <person name="Yamaguchi K"/>
            <person name="Onimaru K"/>
            <person name="Kadota M"/>
            <person name="Koyanagi M"/>
            <person name="Keeley SD"/>
            <person name="Tatsumi K"/>
            <person name="Tanaka K"/>
            <person name="Motone F"/>
            <person name="Kageyama Y"/>
            <person name="Nozu R"/>
            <person name="Adachi N"/>
            <person name="Nishimura O"/>
            <person name="Nakagawa R"/>
            <person name="Tanegashima C"/>
            <person name="Kiyatake I"/>
            <person name="Matsumoto R"/>
            <person name="Murakumo K"/>
            <person name="Nishida K"/>
            <person name="Terakita A"/>
            <person name="Kuratani S"/>
            <person name="Sato K"/>
            <person name="Hyodo S Kuraku.S."/>
        </authorList>
    </citation>
    <scope>NUCLEOTIDE SEQUENCE [LARGE SCALE GENOMIC DNA]</scope>
</reference>
<protein>
    <submittedName>
        <fullName evidence="1">Uncharacterized protein</fullName>
    </submittedName>
</protein>
<evidence type="ECO:0000313" key="2">
    <source>
        <dbReference type="Proteomes" id="UP000287033"/>
    </source>
</evidence>
<comment type="caution">
    <text evidence="1">The sequence shown here is derived from an EMBL/GenBank/DDBJ whole genome shotgun (WGS) entry which is preliminary data.</text>
</comment>
<keyword evidence="2" id="KW-1185">Reference proteome</keyword>
<accession>A0A401TK20</accession>
<organism evidence="1 2">
    <name type="scientific">Chiloscyllium punctatum</name>
    <name type="common">Brownbanded bambooshark</name>
    <name type="synonym">Hemiscyllium punctatum</name>
    <dbReference type="NCBI Taxonomy" id="137246"/>
    <lineage>
        <taxon>Eukaryota</taxon>
        <taxon>Metazoa</taxon>
        <taxon>Chordata</taxon>
        <taxon>Craniata</taxon>
        <taxon>Vertebrata</taxon>
        <taxon>Chondrichthyes</taxon>
        <taxon>Elasmobranchii</taxon>
        <taxon>Galeomorphii</taxon>
        <taxon>Galeoidea</taxon>
        <taxon>Orectolobiformes</taxon>
        <taxon>Hemiscylliidae</taxon>
        <taxon>Chiloscyllium</taxon>
    </lineage>
</organism>
<name>A0A401TK20_CHIPU</name>
<proteinExistence type="predicted"/>
<gene>
    <name evidence="1" type="ORF">chiPu_0027168</name>
</gene>
<dbReference type="AlphaFoldDB" id="A0A401TK20"/>